<dbReference type="Pfam" id="PF25675">
    <property type="entry name" value="Phage_nozzle"/>
    <property type="match status" value="2"/>
</dbReference>
<name>A0A3S2UQD0_9SPHN</name>
<sequence>MSLIADTIPALYNGVSQQAPMVRAKDQLEGQRNGWSSIAEGLAKRPPTEHIAKLLTTTPTNAMIHEINRDASERYIVIAQSGALRIFDLAGNEQTVTAPQGWGYLASATDYVNDIAMTTVADYTFVVNRKVTVAMKPVGADQVAQPLSNVWINRDRGVDEYGMAYGPGMPAQYDPNLVGVYAGQVQRFDKLPATGTQGDLYAVAGDNTNFFGTYYVMFNGGVWNETVAPNLANAIDEQTMPWALVRQADGTFKFAPFSWMPRRVGDMDSNPNPVFVGRTIRKAFIYQNRLVLLSGETAIMSVTGDLGNFYRTTVVDALDADPISVSATSTKVSIFYDAVPFNDGIMLTSDQTQFSMTNGDFGLSASSMAIKPVTNYEVSIRAGMVAINDGVYFAAERNGYAGIKEYTRLSGQSATSASDITAHVPRYVPAGVRKLIPASDQNALFVLTDGAPGYIYVYQFYWVSGTEKAQSAWHRWYMGDNTQVLSGVYLSGYLYLLLSRGGGVYLERINMQPGVVPSGAPVQVHLDRRVSLTGAYNSSTGRTTFTVPYAPLQSAFQLVRGSSDPTRPGSLIDPSTYQWTTSTQVSVPGNEPALAFGGESYSFKFIFSPVFVRKGDGSAVTTGRLQLKTWQVSFKDTGYFHTEVAPYGAAGQIISGDIIPAKVKDYTGKTVGASDLILNSPLLHTGKFPFQVMGDAQQVVITITNDTHVGSTFLAAEWEGMYFNRARM</sequence>
<comment type="caution">
    <text evidence="1">The sequence shown here is derived from an EMBL/GenBank/DDBJ whole genome shotgun (WGS) entry which is preliminary data.</text>
</comment>
<evidence type="ECO:0000313" key="2">
    <source>
        <dbReference type="Proteomes" id="UP000282837"/>
    </source>
</evidence>
<proteinExistence type="predicted"/>
<dbReference type="OrthoDB" id="5465414at2"/>
<accession>A0A3S2UQD0</accession>
<dbReference type="InterPro" id="IPR058003">
    <property type="entry name" value="Phage_gp12"/>
</dbReference>
<dbReference type="AlphaFoldDB" id="A0A3S2UQD0"/>
<evidence type="ECO:0000313" key="1">
    <source>
        <dbReference type="EMBL" id="RVU03486.1"/>
    </source>
</evidence>
<keyword evidence="2" id="KW-1185">Reference proteome</keyword>
<protein>
    <recommendedName>
        <fullName evidence="3">Tail tubular protein B</fullName>
    </recommendedName>
</protein>
<reference evidence="1 2" key="1">
    <citation type="submission" date="2019-01" db="EMBL/GenBank/DDBJ databases">
        <authorList>
            <person name="Chen W.-M."/>
        </authorList>
    </citation>
    <scope>NUCLEOTIDE SEQUENCE [LARGE SCALE GENOMIC DNA]</scope>
    <source>
        <strain evidence="1 2">FSY-9</strain>
    </source>
</reference>
<gene>
    <name evidence="1" type="ORF">EOE18_15295</name>
</gene>
<dbReference type="EMBL" id="SACO01000014">
    <property type="protein sequence ID" value="RVU03486.1"/>
    <property type="molecule type" value="Genomic_DNA"/>
</dbReference>
<dbReference type="RefSeq" id="WP_127711105.1">
    <property type="nucleotide sequence ID" value="NZ_SACO01000014.1"/>
</dbReference>
<dbReference type="Proteomes" id="UP000282837">
    <property type="component" value="Unassembled WGS sequence"/>
</dbReference>
<organism evidence="1 2">
    <name type="scientific">Novosphingobium umbonatum</name>
    <dbReference type="NCBI Taxonomy" id="1908524"/>
    <lineage>
        <taxon>Bacteria</taxon>
        <taxon>Pseudomonadati</taxon>
        <taxon>Pseudomonadota</taxon>
        <taxon>Alphaproteobacteria</taxon>
        <taxon>Sphingomonadales</taxon>
        <taxon>Sphingomonadaceae</taxon>
        <taxon>Novosphingobium</taxon>
    </lineage>
</organism>
<evidence type="ECO:0008006" key="3">
    <source>
        <dbReference type="Google" id="ProtNLM"/>
    </source>
</evidence>